<keyword evidence="3" id="KW-1185">Reference proteome</keyword>
<feature type="region of interest" description="Disordered" evidence="1">
    <location>
        <begin position="101"/>
        <end position="124"/>
    </location>
</feature>
<evidence type="ECO:0000256" key="1">
    <source>
        <dbReference type="SAM" id="MobiDB-lite"/>
    </source>
</evidence>
<gene>
    <name evidence="2" type="ORF">GCM10012275_09380</name>
</gene>
<organism evidence="2 3">
    <name type="scientific">Longimycelium tulufanense</name>
    <dbReference type="NCBI Taxonomy" id="907463"/>
    <lineage>
        <taxon>Bacteria</taxon>
        <taxon>Bacillati</taxon>
        <taxon>Actinomycetota</taxon>
        <taxon>Actinomycetes</taxon>
        <taxon>Pseudonocardiales</taxon>
        <taxon>Pseudonocardiaceae</taxon>
        <taxon>Longimycelium</taxon>
    </lineage>
</organism>
<name>A0A8J3FTJ5_9PSEU</name>
<dbReference type="EMBL" id="BMMK01000002">
    <property type="protein sequence ID" value="GGM40527.1"/>
    <property type="molecule type" value="Genomic_DNA"/>
</dbReference>
<protein>
    <submittedName>
        <fullName evidence="2">Uncharacterized protein</fullName>
    </submittedName>
</protein>
<reference evidence="2" key="2">
    <citation type="submission" date="2020-09" db="EMBL/GenBank/DDBJ databases">
        <authorList>
            <person name="Sun Q."/>
            <person name="Zhou Y."/>
        </authorList>
    </citation>
    <scope>NUCLEOTIDE SEQUENCE</scope>
    <source>
        <strain evidence="2">CGMCC 4.5737</strain>
    </source>
</reference>
<comment type="caution">
    <text evidence="2">The sequence shown here is derived from an EMBL/GenBank/DDBJ whole genome shotgun (WGS) entry which is preliminary data.</text>
</comment>
<evidence type="ECO:0000313" key="3">
    <source>
        <dbReference type="Proteomes" id="UP000637578"/>
    </source>
</evidence>
<dbReference type="AlphaFoldDB" id="A0A8J3FTJ5"/>
<dbReference type="Proteomes" id="UP000637578">
    <property type="component" value="Unassembled WGS sequence"/>
</dbReference>
<evidence type="ECO:0000313" key="2">
    <source>
        <dbReference type="EMBL" id="GGM40527.1"/>
    </source>
</evidence>
<proteinExistence type="predicted"/>
<feature type="region of interest" description="Disordered" evidence="1">
    <location>
        <begin position="23"/>
        <end position="62"/>
    </location>
</feature>
<accession>A0A8J3FTJ5</accession>
<sequence length="124" mass="13563">MLPNREPADREPEPVRLRLAAFPGRGGPGYRQHRESPQRTLVEPLRRGVPTHHDGGPAVPDSFEVPSDECGRSVVGQLLLAWCEDPVTVSPATAERGSTLARACRDVPSGKPAREIRRRRGNAT</sequence>
<reference evidence="2" key="1">
    <citation type="journal article" date="2014" name="Int. J. Syst. Evol. Microbiol.">
        <title>Complete genome sequence of Corynebacterium casei LMG S-19264T (=DSM 44701T), isolated from a smear-ripened cheese.</title>
        <authorList>
            <consortium name="US DOE Joint Genome Institute (JGI-PGF)"/>
            <person name="Walter F."/>
            <person name="Albersmeier A."/>
            <person name="Kalinowski J."/>
            <person name="Ruckert C."/>
        </authorList>
    </citation>
    <scope>NUCLEOTIDE SEQUENCE</scope>
    <source>
        <strain evidence="2">CGMCC 4.5737</strain>
    </source>
</reference>